<evidence type="ECO:0000256" key="15">
    <source>
        <dbReference type="HAMAP-Rule" id="MF_01113"/>
    </source>
</evidence>
<keyword evidence="13 15" id="KW-0234">DNA repair</keyword>
<evidence type="ECO:0000313" key="18">
    <source>
        <dbReference type="Proteomes" id="UP000001062"/>
    </source>
</evidence>
<dbReference type="GO" id="GO:0003887">
    <property type="term" value="F:DNA-directed DNA polymerase activity"/>
    <property type="evidence" value="ECO:0007669"/>
    <property type="project" value="UniProtKB-UniRule"/>
</dbReference>
<evidence type="ECO:0000256" key="9">
    <source>
        <dbReference type="ARBA" id="ARBA00022763"/>
    </source>
</evidence>
<dbReference type="GO" id="GO:0003684">
    <property type="term" value="F:damaged DNA binding"/>
    <property type="evidence" value="ECO:0007669"/>
    <property type="project" value="InterPro"/>
</dbReference>
<evidence type="ECO:0000256" key="4">
    <source>
        <dbReference type="ARBA" id="ARBA00022490"/>
    </source>
</evidence>
<evidence type="ECO:0000256" key="5">
    <source>
        <dbReference type="ARBA" id="ARBA00022679"/>
    </source>
</evidence>
<keyword evidence="7 15" id="KW-0235">DNA replication</keyword>
<comment type="function">
    <text evidence="15">Poorly processive, error-prone DNA polymerase involved in untargeted mutagenesis. Copies undamaged DNA at stalled replication forks, which arise in vivo from mismatched or misaligned primer ends. These misaligned primers can be extended by PolIV. Exhibits no 3'-5' exonuclease (proofreading) activity. May be involved in translesional synthesis, in conjunction with the beta clamp from PolIII.</text>
</comment>
<dbReference type="InterPro" id="IPR017961">
    <property type="entry name" value="DNA_pol_Y-fam_little_finger"/>
</dbReference>
<dbReference type="GO" id="GO:0042276">
    <property type="term" value="P:error-prone translesion synthesis"/>
    <property type="evidence" value="ECO:0007669"/>
    <property type="project" value="TreeGrafter"/>
</dbReference>
<dbReference type="HAMAP" id="MF_01113">
    <property type="entry name" value="DNApol_IV"/>
    <property type="match status" value="1"/>
</dbReference>
<organism evidence="17 18">
    <name type="scientific">Marinomonas mediterranea (strain ATCC 700492 / JCM 21426 / NBRC 103028 / MMB-1)</name>
    <dbReference type="NCBI Taxonomy" id="717774"/>
    <lineage>
        <taxon>Bacteria</taxon>
        <taxon>Pseudomonadati</taxon>
        <taxon>Pseudomonadota</taxon>
        <taxon>Gammaproteobacteria</taxon>
        <taxon>Oceanospirillales</taxon>
        <taxon>Oceanospirillaceae</taxon>
        <taxon>Marinomonas</taxon>
    </lineage>
</organism>
<evidence type="ECO:0000256" key="13">
    <source>
        <dbReference type="ARBA" id="ARBA00023204"/>
    </source>
</evidence>
<keyword evidence="8 15" id="KW-0479">Metal-binding</keyword>
<keyword evidence="10 15" id="KW-0460">Magnesium</keyword>
<comment type="subcellular location">
    <subcellularLocation>
        <location evidence="1 15">Cytoplasm</location>
    </subcellularLocation>
</comment>
<dbReference type="AlphaFoldDB" id="F2K1V1"/>
<evidence type="ECO:0000256" key="2">
    <source>
        <dbReference type="ARBA" id="ARBA00010945"/>
    </source>
</evidence>
<dbReference type="InterPro" id="IPR043502">
    <property type="entry name" value="DNA/RNA_pol_sf"/>
</dbReference>
<proteinExistence type="inferred from homology"/>
<evidence type="ECO:0000256" key="14">
    <source>
        <dbReference type="ARBA" id="ARBA00049244"/>
    </source>
</evidence>
<dbReference type="GO" id="GO:0000287">
    <property type="term" value="F:magnesium ion binding"/>
    <property type="evidence" value="ECO:0007669"/>
    <property type="project" value="UniProtKB-UniRule"/>
</dbReference>
<dbReference type="Gene3D" id="1.10.150.20">
    <property type="entry name" value="5' to 3' exonuclease, C-terminal subdomain"/>
    <property type="match status" value="1"/>
</dbReference>
<dbReference type="GO" id="GO:0005829">
    <property type="term" value="C:cytosol"/>
    <property type="evidence" value="ECO:0007669"/>
    <property type="project" value="TreeGrafter"/>
</dbReference>
<dbReference type="GO" id="GO:0006281">
    <property type="term" value="P:DNA repair"/>
    <property type="evidence" value="ECO:0007669"/>
    <property type="project" value="UniProtKB-UniRule"/>
</dbReference>
<evidence type="ECO:0000256" key="3">
    <source>
        <dbReference type="ARBA" id="ARBA00022457"/>
    </source>
</evidence>
<dbReference type="PANTHER" id="PTHR11076:SF33">
    <property type="entry name" value="DNA POLYMERASE KAPPA"/>
    <property type="match status" value="1"/>
</dbReference>
<dbReference type="InterPro" id="IPR022880">
    <property type="entry name" value="DNApol_IV"/>
</dbReference>
<feature type="domain" description="UmuC" evidence="16">
    <location>
        <begin position="4"/>
        <end position="185"/>
    </location>
</feature>
<dbReference type="SUPFAM" id="SSF56672">
    <property type="entry name" value="DNA/RNA polymerases"/>
    <property type="match status" value="1"/>
</dbReference>
<accession>F2K1V1</accession>
<feature type="active site" evidence="15">
    <location>
        <position position="104"/>
    </location>
</feature>
<dbReference type="Pfam" id="PF21999">
    <property type="entry name" value="IMS_HHH_1"/>
    <property type="match status" value="1"/>
</dbReference>
<keyword evidence="3 15" id="KW-0515">Mutator protein</keyword>
<dbReference type="GO" id="GO:0006261">
    <property type="term" value="P:DNA-templated DNA replication"/>
    <property type="evidence" value="ECO:0007669"/>
    <property type="project" value="UniProtKB-UniRule"/>
</dbReference>
<keyword evidence="5 15" id="KW-0808">Transferase</keyword>
<dbReference type="NCBIfam" id="NF002677">
    <property type="entry name" value="PRK02406.1"/>
    <property type="match status" value="1"/>
</dbReference>
<evidence type="ECO:0000256" key="7">
    <source>
        <dbReference type="ARBA" id="ARBA00022705"/>
    </source>
</evidence>
<dbReference type="InterPro" id="IPR053848">
    <property type="entry name" value="IMS_HHH_1"/>
</dbReference>
<dbReference type="InterPro" id="IPR043128">
    <property type="entry name" value="Rev_trsase/Diguanyl_cyclase"/>
</dbReference>
<dbReference type="SUPFAM" id="SSF100879">
    <property type="entry name" value="Lesion bypass DNA polymerase (Y-family), little finger domain"/>
    <property type="match status" value="1"/>
</dbReference>
<protein>
    <recommendedName>
        <fullName evidence="15">DNA polymerase IV</fullName>
        <shortName evidence="15">Pol IV</shortName>
        <ecNumber evidence="15">2.7.7.7</ecNumber>
    </recommendedName>
</protein>
<dbReference type="Pfam" id="PF11799">
    <property type="entry name" value="IMS_C"/>
    <property type="match status" value="1"/>
</dbReference>
<evidence type="ECO:0000256" key="1">
    <source>
        <dbReference type="ARBA" id="ARBA00004496"/>
    </source>
</evidence>
<keyword evidence="11 15" id="KW-0239">DNA-directed DNA polymerase</keyword>
<gene>
    <name evidence="15" type="primary">dinB</name>
    <name evidence="17" type="ordered locus">Marme_0661</name>
</gene>
<keyword evidence="18" id="KW-1185">Reference proteome</keyword>
<comment type="subunit">
    <text evidence="15">Monomer.</text>
</comment>
<keyword evidence="9 15" id="KW-0227">DNA damage</keyword>
<evidence type="ECO:0000256" key="10">
    <source>
        <dbReference type="ARBA" id="ARBA00022842"/>
    </source>
</evidence>
<comment type="similarity">
    <text evidence="2 15">Belongs to the DNA polymerase type-Y family.</text>
</comment>
<sequence length="351" mass="39290">MRKVIHIDADCFYAAVEMRDDPSLKDLPVAIGGPSNSRGVLATANYKAREFGVRSAMPSSLAKRLCPDLLIIPGNMSKYREASQQMHEIFRDYTDIIEPLSLDEAYLDVSNSTAFGGSATRIAQDIRKRIECSIGITVSAGVATNKFLAKVASDWNKPNGIKAVTPDELQSFVENIPVARISGVGKVAQEKLQRMGVVACRDLKAVPLEQLIKSFGSMAYRLLQFSQGIDDRPVQVSRERKSVSVEHTFAYDLNSVDESVVQLPNILEELKIRVKRNRCEQHICKYYLKLKFNDFTQTTIERPIVGKLEDSVFTALLIEAHARHNKPVRLIGAGYRLTPPILKQLELFPFH</sequence>
<feature type="binding site" evidence="15">
    <location>
        <position position="103"/>
    </location>
    <ligand>
        <name>Mg(2+)</name>
        <dbReference type="ChEBI" id="CHEBI:18420"/>
    </ligand>
</feature>
<dbReference type="eggNOG" id="COG0389">
    <property type="taxonomic scope" value="Bacteria"/>
</dbReference>
<keyword evidence="12 15" id="KW-0238">DNA-binding</keyword>
<keyword evidence="6 15" id="KW-0548">Nucleotidyltransferase</keyword>
<evidence type="ECO:0000256" key="6">
    <source>
        <dbReference type="ARBA" id="ARBA00022695"/>
    </source>
</evidence>
<dbReference type="PANTHER" id="PTHR11076">
    <property type="entry name" value="DNA REPAIR POLYMERASE UMUC / TRANSFERASE FAMILY MEMBER"/>
    <property type="match status" value="1"/>
</dbReference>
<dbReference type="Gene3D" id="3.30.1490.100">
    <property type="entry name" value="DNA polymerase, Y-family, little finger domain"/>
    <property type="match status" value="1"/>
</dbReference>
<evidence type="ECO:0000259" key="16">
    <source>
        <dbReference type="PROSITE" id="PS50173"/>
    </source>
</evidence>
<dbReference type="InterPro" id="IPR001126">
    <property type="entry name" value="UmuC"/>
</dbReference>
<dbReference type="Pfam" id="PF00817">
    <property type="entry name" value="IMS"/>
    <property type="match status" value="1"/>
</dbReference>
<name>F2K1V1_MARM1</name>
<evidence type="ECO:0000313" key="17">
    <source>
        <dbReference type="EMBL" id="ADZ89945.1"/>
    </source>
</evidence>
<feature type="binding site" evidence="15">
    <location>
        <position position="8"/>
    </location>
    <ligand>
        <name>Mg(2+)</name>
        <dbReference type="ChEBI" id="CHEBI:18420"/>
    </ligand>
</feature>
<dbReference type="CDD" id="cd03586">
    <property type="entry name" value="PolY_Pol_IV_kappa"/>
    <property type="match status" value="1"/>
</dbReference>
<evidence type="ECO:0000256" key="8">
    <source>
        <dbReference type="ARBA" id="ARBA00022723"/>
    </source>
</evidence>
<dbReference type="KEGG" id="mme:Marme_0661"/>
<reference evidence="17 18" key="1">
    <citation type="journal article" date="2012" name="Stand. Genomic Sci.">
        <title>Complete genome sequence of the melanogenic marine bacterium Marinomonas mediterranea type strain (MMB-1(T)).</title>
        <authorList>
            <person name="Lucas-Elio P."/>
            <person name="Goodwin L."/>
            <person name="Woyke T."/>
            <person name="Pitluck S."/>
            <person name="Nolan M."/>
            <person name="Kyrpides N.C."/>
            <person name="Detter J.C."/>
            <person name="Copeland A."/>
            <person name="Teshima H."/>
            <person name="Bruce D."/>
            <person name="Detter C."/>
            <person name="Tapia R."/>
            <person name="Han S."/>
            <person name="Land M.L."/>
            <person name="Ivanova N."/>
            <person name="Mikhailova N."/>
            <person name="Johnston A.W."/>
            <person name="Sanchez-Amat A."/>
        </authorList>
    </citation>
    <scope>NUCLEOTIDE SEQUENCE [LARGE SCALE GENOMIC DNA]</scope>
    <source>
        <strain evidence="18">ATCC 700492 / JCM 21426 / NBRC 103028 / MMB-1</strain>
    </source>
</reference>
<dbReference type="Proteomes" id="UP000001062">
    <property type="component" value="Chromosome"/>
</dbReference>
<comment type="cofactor">
    <cofactor evidence="15">
        <name>Mg(2+)</name>
        <dbReference type="ChEBI" id="CHEBI:18420"/>
    </cofactor>
    <text evidence="15">Binds 2 magnesium ions per subunit.</text>
</comment>
<dbReference type="EMBL" id="CP002583">
    <property type="protein sequence ID" value="ADZ89945.1"/>
    <property type="molecule type" value="Genomic_DNA"/>
</dbReference>
<evidence type="ECO:0000256" key="11">
    <source>
        <dbReference type="ARBA" id="ARBA00022932"/>
    </source>
</evidence>
<dbReference type="HOGENOM" id="CLU_012348_1_2_6"/>
<dbReference type="RefSeq" id="WP_013659850.1">
    <property type="nucleotide sequence ID" value="NC_015276.1"/>
</dbReference>
<dbReference type="OrthoDB" id="9808813at2"/>
<keyword evidence="4 15" id="KW-0963">Cytoplasm</keyword>
<dbReference type="InterPro" id="IPR036775">
    <property type="entry name" value="DNA_pol_Y-fam_lit_finger_sf"/>
</dbReference>
<dbReference type="GO" id="GO:0009432">
    <property type="term" value="P:SOS response"/>
    <property type="evidence" value="ECO:0007669"/>
    <property type="project" value="TreeGrafter"/>
</dbReference>
<dbReference type="PATRIC" id="fig|717774.3.peg.686"/>
<dbReference type="STRING" id="717774.Marme_0661"/>
<feature type="site" description="Substrate discrimination" evidence="15">
    <location>
        <position position="13"/>
    </location>
</feature>
<dbReference type="Gene3D" id="3.30.70.270">
    <property type="match status" value="1"/>
</dbReference>
<dbReference type="Gene3D" id="3.40.1170.60">
    <property type="match status" value="1"/>
</dbReference>
<dbReference type="InterPro" id="IPR050116">
    <property type="entry name" value="DNA_polymerase-Y"/>
</dbReference>
<dbReference type="FunFam" id="3.40.1170.60:FF:000001">
    <property type="entry name" value="DNA polymerase IV"/>
    <property type="match status" value="1"/>
</dbReference>
<dbReference type="PROSITE" id="PS50173">
    <property type="entry name" value="UMUC"/>
    <property type="match status" value="1"/>
</dbReference>
<comment type="catalytic activity">
    <reaction evidence="14 15">
        <text>DNA(n) + a 2'-deoxyribonucleoside 5'-triphosphate = DNA(n+1) + diphosphate</text>
        <dbReference type="Rhea" id="RHEA:22508"/>
        <dbReference type="Rhea" id="RHEA-COMP:17339"/>
        <dbReference type="Rhea" id="RHEA-COMP:17340"/>
        <dbReference type="ChEBI" id="CHEBI:33019"/>
        <dbReference type="ChEBI" id="CHEBI:61560"/>
        <dbReference type="ChEBI" id="CHEBI:173112"/>
        <dbReference type="EC" id="2.7.7.7"/>
    </reaction>
</comment>
<evidence type="ECO:0000256" key="12">
    <source>
        <dbReference type="ARBA" id="ARBA00023125"/>
    </source>
</evidence>
<dbReference type="EC" id="2.7.7.7" evidence="15"/>